<name>A0ABR3CKX2_9PEZI</name>
<evidence type="ECO:0000313" key="1">
    <source>
        <dbReference type="EMBL" id="KAL0261260.1"/>
    </source>
</evidence>
<dbReference type="GeneID" id="92009042"/>
<proteinExistence type="predicted"/>
<comment type="caution">
    <text evidence="1">The sequence shown here is derived from an EMBL/GenBank/DDBJ whole genome shotgun (WGS) entry which is preliminary data.</text>
</comment>
<protein>
    <submittedName>
        <fullName evidence="1">Glyoxylate reductase</fullName>
    </submittedName>
</protein>
<accession>A0ABR3CKX2</accession>
<dbReference type="EMBL" id="JAJVCZ030000004">
    <property type="protein sequence ID" value="KAL0261260.1"/>
    <property type="molecule type" value="Genomic_DNA"/>
</dbReference>
<dbReference type="RefSeq" id="XP_066634289.1">
    <property type="nucleotide sequence ID" value="XM_066776408.1"/>
</dbReference>
<organism evidence="1 2">
    <name type="scientific">Diplodia seriata</name>
    <dbReference type="NCBI Taxonomy" id="420778"/>
    <lineage>
        <taxon>Eukaryota</taxon>
        <taxon>Fungi</taxon>
        <taxon>Dikarya</taxon>
        <taxon>Ascomycota</taxon>
        <taxon>Pezizomycotina</taxon>
        <taxon>Dothideomycetes</taxon>
        <taxon>Dothideomycetes incertae sedis</taxon>
        <taxon>Botryosphaeriales</taxon>
        <taxon>Botryosphaeriaceae</taxon>
        <taxon>Diplodia</taxon>
    </lineage>
</organism>
<dbReference type="Proteomes" id="UP001430584">
    <property type="component" value="Unassembled WGS sequence"/>
</dbReference>
<sequence length="66" mass="7156">MYIAELVRPTAKNRAEFIDECKAGKLDGVVAAYRTFGSVAITGLVDEELVQALPESLKFLAHNGAF</sequence>
<reference evidence="1 2" key="1">
    <citation type="submission" date="2024-02" db="EMBL/GenBank/DDBJ databases">
        <title>De novo assembly and annotation of 12 fungi associated with fruit tree decline syndrome in Ontario, Canada.</title>
        <authorList>
            <person name="Sulman M."/>
            <person name="Ellouze W."/>
            <person name="Ilyukhin E."/>
        </authorList>
    </citation>
    <scope>NUCLEOTIDE SEQUENCE [LARGE SCALE GENOMIC DNA]</scope>
    <source>
        <strain evidence="1 2">FDS-637</strain>
    </source>
</reference>
<keyword evidence="2" id="KW-1185">Reference proteome</keyword>
<evidence type="ECO:0000313" key="2">
    <source>
        <dbReference type="Proteomes" id="UP001430584"/>
    </source>
</evidence>
<gene>
    <name evidence="1" type="primary">GOR1_2</name>
    <name evidence="1" type="ORF">SLS55_004957</name>
</gene>
<dbReference type="Gene3D" id="3.40.50.720">
    <property type="entry name" value="NAD(P)-binding Rossmann-like Domain"/>
    <property type="match status" value="1"/>
</dbReference>